<sequence>MIHDPDLMEKFFKEVLVEPREGEVYTLFLMTRRKWFSKLSSNYELFNYKVLAEFNSKRFYRAVLRLIPQECAYVDVRTEECIPVSAMALYVDVIPRDIKKGVVKTLQDFINLLAFQDQENVNRLKKFNRIFLSNLQKSPGRKPYFIIDVDSKDTQLINYVIKQLNNYSIPVEWISETKGGFHVIVKRDGEWMETFYKEVLPKLNHENVEVKLEKSILTPIPGTLQAGFPVKGGPYVI</sequence>
<dbReference type="EMBL" id="CP010835">
    <property type="protein sequence ID" value="AMM54923.1"/>
    <property type="molecule type" value="Genomic_DNA"/>
</dbReference>
<reference evidence="2" key="1">
    <citation type="submission" date="2015-02" db="EMBL/GenBank/DDBJ databases">
        <title>Pyrococcus kukulkanii sp. nov., a novel hyperthermophilic archaeon isolated from a deep-sea hydrothermal vent at the Guaymas Basin.</title>
        <authorList>
            <person name="Oger P.M."/>
            <person name="Callac N."/>
            <person name="Jebbar M."/>
            <person name="Godfroy A."/>
        </authorList>
    </citation>
    <scope>NUCLEOTIDE SEQUENCE [LARGE SCALE GENOMIC DNA]</scope>
    <source>
        <strain evidence="2">NCB100</strain>
    </source>
</reference>
<evidence type="ECO:0000313" key="2">
    <source>
        <dbReference type="Proteomes" id="UP000070587"/>
    </source>
</evidence>
<organism evidence="1 2">
    <name type="scientific">Pyrococcus kukulkanii</name>
    <dbReference type="NCBI Taxonomy" id="1609559"/>
    <lineage>
        <taxon>Archaea</taxon>
        <taxon>Methanobacteriati</taxon>
        <taxon>Methanobacteriota</taxon>
        <taxon>Thermococci</taxon>
        <taxon>Thermococcales</taxon>
        <taxon>Thermococcaceae</taxon>
        <taxon>Pyrococcus</taxon>
    </lineage>
</organism>
<dbReference type="Proteomes" id="UP000070587">
    <property type="component" value="Chromosome"/>
</dbReference>
<dbReference type="KEGG" id="pyc:TQ32_10845"/>
<reference evidence="1 2" key="2">
    <citation type="journal article" date="2016" name="Int. J. Syst. Evol. Microbiol.">
        <title>Pyrococcus kukulkanii sp. nov., a hyperthermophilic, piezophilic archaeon isolated from a deep-sea hydrothermal vent.</title>
        <authorList>
            <person name="Callac N."/>
            <person name="Oger P."/>
            <person name="Lesongeur F."/>
            <person name="Rattray J.E."/>
            <person name="Vannier P."/>
            <person name="Michoud G."/>
            <person name="Beauverger M."/>
            <person name="Gayet N."/>
            <person name="Rouxel O."/>
            <person name="Jebbar M."/>
            <person name="Godfroy A."/>
        </authorList>
    </citation>
    <scope>NUCLEOTIDE SEQUENCE [LARGE SCALE GENOMIC DNA]</scope>
    <source>
        <strain evidence="1 2">NCB100</strain>
    </source>
</reference>
<name>A0A127BC73_9EURY</name>
<evidence type="ECO:0000313" key="1">
    <source>
        <dbReference type="EMBL" id="AMM54923.1"/>
    </source>
</evidence>
<dbReference type="AlphaFoldDB" id="A0A127BC73"/>
<accession>A0A127BC73</accession>
<dbReference type="PATRIC" id="fig|1609559.3.peg.2235"/>
<dbReference type="OrthoDB" id="103490at2157"/>
<protein>
    <submittedName>
        <fullName evidence="1">Uncharacterized protein</fullName>
    </submittedName>
</protein>
<dbReference type="STRING" id="1609559.TQ32_10845"/>
<dbReference type="GeneID" id="28492345"/>
<dbReference type="RefSeq" id="WP_068324598.1">
    <property type="nucleotide sequence ID" value="NZ_CP010835.1"/>
</dbReference>
<proteinExistence type="predicted"/>
<gene>
    <name evidence="1" type="ORF">TQ32_10845</name>
</gene>